<dbReference type="RefSeq" id="WP_277521479.1">
    <property type="nucleotide sequence ID" value="NZ_JAMQOT010000003.1"/>
</dbReference>
<comment type="caution">
    <text evidence="1">The sequence shown here is derived from an EMBL/GenBank/DDBJ whole genome shotgun (WGS) entry which is preliminary data.</text>
</comment>
<evidence type="ECO:0000313" key="2">
    <source>
        <dbReference type="Proteomes" id="UP001154061"/>
    </source>
</evidence>
<accession>A0A9Q4L1N7</accession>
<dbReference type="EMBL" id="JAMQOT010000003">
    <property type="protein sequence ID" value="MDF9745959.1"/>
    <property type="molecule type" value="Genomic_DNA"/>
</dbReference>
<evidence type="ECO:0000313" key="1">
    <source>
        <dbReference type="EMBL" id="MDF9745959.1"/>
    </source>
</evidence>
<protein>
    <submittedName>
        <fullName evidence="1">Uncharacterized protein</fullName>
    </submittedName>
</protein>
<gene>
    <name evidence="1" type="ORF">NDI89_10235</name>
</gene>
<organism evidence="1 2">
    <name type="scientific">Natrinema salsiterrestre</name>
    <dbReference type="NCBI Taxonomy" id="2950540"/>
    <lineage>
        <taxon>Archaea</taxon>
        <taxon>Methanobacteriati</taxon>
        <taxon>Methanobacteriota</taxon>
        <taxon>Stenosarchaea group</taxon>
        <taxon>Halobacteria</taxon>
        <taxon>Halobacteriales</taxon>
        <taxon>Natrialbaceae</taxon>
        <taxon>Natrinema</taxon>
    </lineage>
</organism>
<proteinExistence type="predicted"/>
<dbReference type="Proteomes" id="UP001154061">
    <property type="component" value="Unassembled WGS sequence"/>
</dbReference>
<keyword evidence="2" id="KW-1185">Reference proteome</keyword>
<reference evidence="1" key="1">
    <citation type="submission" date="2022-06" db="EMBL/GenBank/DDBJ databases">
        <title>Natrinema sp. a new haloarchaeum isolate from saline soil.</title>
        <authorList>
            <person name="Strakova D."/>
            <person name="Galisteo C."/>
            <person name="Sanchez-Porro C."/>
            <person name="Ventosa A."/>
        </authorList>
    </citation>
    <scope>NUCLEOTIDE SEQUENCE</scope>
    <source>
        <strain evidence="1">S1CR25-10</strain>
    </source>
</reference>
<sequence length="107" mass="11170">MNRPANPVVATLTVRVPLGATGSLADGAARIVNRIDAVDAIADPDVRRVSPGLNDTRVELRIRVELEPAADGDLDAIARRELEAGVGVETVECVEPDPPPRADAGSP</sequence>
<name>A0A9Q4L1N7_9EURY</name>
<dbReference type="AlphaFoldDB" id="A0A9Q4L1N7"/>